<keyword evidence="1 2" id="KW-0175">Coiled coil</keyword>
<organism evidence="6 7">
    <name type="scientific">Wickerhamomyces ciferrii (strain ATCC 14091 / BCRC 22168 / CBS 111 / JCM 3599 / NBRC 0793 / NRRL Y-1031 F-60-10)</name>
    <name type="common">Yeast</name>
    <name type="synonym">Pichia ciferrii</name>
    <dbReference type="NCBI Taxonomy" id="1206466"/>
    <lineage>
        <taxon>Eukaryota</taxon>
        <taxon>Fungi</taxon>
        <taxon>Dikarya</taxon>
        <taxon>Ascomycota</taxon>
        <taxon>Saccharomycotina</taxon>
        <taxon>Saccharomycetes</taxon>
        <taxon>Phaffomycetales</taxon>
        <taxon>Wickerhamomycetaceae</taxon>
        <taxon>Wickerhamomyces</taxon>
    </lineage>
</organism>
<dbReference type="InterPro" id="IPR050730">
    <property type="entry name" value="UBX_domain-protein"/>
</dbReference>
<keyword evidence="4" id="KW-0812">Transmembrane</keyword>
<dbReference type="Pfam" id="PF00789">
    <property type="entry name" value="UBX"/>
    <property type="match status" value="1"/>
</dbReference>
<evidence type="ECO:0000256" key="1">
    <source>
        <dbReference type="ARBA" id="ARBA00023054"/>
    </source>
</evidence>
<dbReference type="Pfam" id="PF14555">
    <property type="entry name" value="UBA_4"/>
    <property type="match status" value="1"/>
</dbReference>
<reference evidence="6 7" key="1">
    <citation type="journal article" date="2012" name="Eukaryot. Cell">
        <title>Draft genome sequence of Wickerhamomyces ciferrii NRRL Y-1031 F-60-10.</title>
        <authorList>
            <person name="Schneider J."/>
            <person name="Andrea H."/>
            <person name="Blom J."/>
            <person name="Jaenicke S."/>
            <person name="Ruckert C."/>
            <person name="Schorsch C."/>
            <person name="Szczepanowski R."/>
            <person name="Farwick M."/>
            <person name="Goesmann A."/>
            <person name="Puhler A."/>
            <person name="Schaffer S."/>
            <person name="Tauch A."/>
            <person name="Kohler T."/>
            <person name="Brinkrolf K."/>
        </authorList>
    </citation>
    <scope>NUCLEOTIDE SEQUENCE [LARGE SCALE GENOMIC DNA]</scope>
    <source>
        <strain evidence="7">ATCC 14091 / BCRC 22168 / CBS 111 / JCM 3599 / NBRC 0793 / NRRL Y-1031 F-60-10</strain>
    </source>
</reference>
<dbReference type="Gene3D" id="1.10.8.10">
    <property type="entry name" value="DNA helicase RuvA subunit, C-terminal domain"/>
    <property type="match status" value="1"/>
</dbReference>
<dbReference type="InParanoid" id="K0KH67"/>
<dbReference type="EMBL" id="CAIF01000040">
    <property type="protein sequence ID" value="CCH42331.1"/>
    <property type="molecule type" value="Genomic_DNA"/>
</dbReference>
<keyword evidence="4" id="KW-1133">Transmembrane helix</keyword>
<evidence type="ECO:0000313" key="6">
    <source>
        <dbReference type="EMBL" id="CCH42331.1"/>
    </source>
</evidence>
<dbReference type="SUPFAM" id="SSF52833">
    <property type="entry name" value="Thioredoxin-like"/>
    <property type="match status" value="1"/>
</dbReference>
<dbReference type="PANTHER" id="PTHR23322:SF1">
    <property type="entry name" value="FAS-ASSOCIATED FACTOR 2"/>
    <property type="match status" value="1"/>
</dbReference>
<feature type="coiled-coil region" evidence="2">
    <location>
        <begin position="335"/>
        <end position="383"/>
    </location>
</feature>
<dbReference type="AlphaFoldDB" id="K0KH67"/>
<dbReference type="InterPro" id="IPR029071">
    <property type="entry name" value="Ubiquitin-like_domsf"/>
</dbReference>
<feature type="compositionally biased region" description="Polar residues" evidence="3">
    <location>
        <begin position="65"/>
        <end position="77"/>
    </location>
</feature>
<evidence type="ECO:0000256" key="2">
    <source>
        <dbReference type="SAM" id="Coils"/>
    </source>
</evidence>
<dbReference type="CDD" id="cd01767">
    <property type="entry name" value="UBX"/>
    <property type="match status" value="1"/>
</dbReference>
<dbReference type="PANTHER" id="PTHR23322">
    <property type="entry name" value="FAS-ASSOCIATED PROTEIN"/>
    <property type="match status" value="1"/>
</dbReference>
<proteinExistence type="predicted"/>
<keyword evidence="4" id="KW-0472">Membrane</keyword>
<comment type="caution">
    <text evidence="6">The sequence shown here is derived from an EMBL/GenBank/DDBJ whole genome shotgun (WGS) entry which is preliminary data.</text>
</comment>
<evidence type="ECO:0000313" key="7">
    <source>
        <dbReference type="Proteomes" id="UP000009328"/>
    </source>
</evidence>
<dbReference type="InterPro" id="IPR006577">
    <property type="entry name" value="UAS"/>
</dbReference>
<dbReference type="FunCoup" id="K0KH67">
    <property type="interactions" value="149"/>
</dbReference>
<dbReference type="PROSITE" id="PS50033">
    <property type="entry name" value="UBX"/>
    <property type="match status" value="1"/>
</dbReference>
<dbReference type="Proteomes" id="UP000009328">
    <property type="component" value="Unassembled WGS sequence"/>
</dbReference>
<gene>
    <name evidence="6" type="ORF">BN7_1875</name>
</gene>
<accession>K0KH67</accession>
<keyword evidence="7" id="KW-1185">Reference proteome</keyword>
<protein>
    <submittedName>
        <fullName evidence="6">FAS-associated factor 2</fullName>
    </submittedName>
</protein>
<dbReference type="STRING" id="1206466.K0KH67"/>
<dbReference type="Gene3D" id="3.40.30.10">
    <property type="entry name" value="Glutaredoxin"/>
    <property type="match status" value="1"/>
</dbReference>
<feature type="domain" description="UBX" evidence="5">
    <location>
        <begin position="411"/>
        <end position="495"/>
    </location>
</feature>
<evidence type="ECO:0000256" key="3">
    <source>
        <dbReference type="SAM" id="MobiDB-lite"/>
    </source>
</evidence>
<dbReference type="HOGENOM" id="CLU_020031_2_0_1"/>
<dbReference type="GO" id="GO:0043130">
    <property type="term" value="F:ubiquitin binding"/>
    <property type="evidence" value="ECO:0007669"/>
    <property type="project" value="TreeGrafter"/>
</dbReference>
<dbReference type="InterPro" id="IPR001012">
    <property type="entry name" value="UBX_dom"/>
</dbReference>
<feature type="region of interest" description="Disordered" evidence="3">
    <location>
        <begin position="54"/>
        <end position="77"/>
    </location>
</feature>
<dbReference type="SUPFAM" id="SSF54236">
    <property type="entry name" value="Ubiquitin-like"/>
    <property type="match status" value="1"/>
</dbReference>
<dbReference type="InterPro" id="IPR036249">
    <property type="entry name" value="Thioredoxin-like_sf"/>
</dbReference>
<dbReference type="GO" id="GO:0036503">
    <property type="term" value="P:ERAD pathway"/>
    <property type="evidence" value="ECO:0007669"/>
    <property type="project" value="TreeGrafter"/>
</dbReference>
<dbReference type="CDD" id="cd22249">
    <property type="entry name" value="UDM1_RNF168_RNF169-like"/>
    <property type="match status" value="1"/>
</dbReference>
<dbReference type="Gene3D" id="3.10.20.90">
    <property type="entry name" value="Phosphatidylinositol 3-kinase Catalytic Subunit, Chain A, domain 1"/>
    <property type="match status" value="1"/>
</dbReference>
<feature type="transmembrane region" description="Helical" evidence="4">
    <location>
        <begin position="149"/>
        <end position="175"/>
    </location>
</feature>
<dbReference type="GO" id="GO:0005783">
    <property type="term" value="C:endoplasmic reticulum"/>
    <property type="evidence" value="ECO:0007669"/>
    <property type="project" value="TreeGrafter"/>
</dbReference>
<dbReference type="SMART" id="SM00594">
    <property type="entry name" value="UAS"/>
    <property type="match status" value="1"/>
</dbReference>
<sequence length="524" mass="60727">MSDHISPADQEKLDQFQSITAFKDEEYDKVVALLKNNWWNLEVALSKYFDGDLDREAARTPPPTESSTQPITTHGSTDQFATQGGFNEDDFWSQLNNTNNQTPNQLLASNGMLPQLPIMRPLSNKWKHQPGLNISTSQNLWNQFANSPILFILLLIPRTLTLLFTSIGWLFSFIFPSSPDYVPEKPTLESFDFTNYYETILADKSDINFHQGDFNDAFFQAKSETKFLLTILIGNNEASNLFLKKILSNSIVSNFIREEHIIVYAGNVNEIQSYELAKNLKTIVTPSVYLIGNVASGPNAIASMSILSRIPIKSTNVFINKLRREVEKYKPEFITRKIEQDELNYSRQIKELQDQAYQESLIADKIKQEQKELAKKQELQKQKDEIFQKENKLKFLSSLQNFFNDDLNSLPKGDFTNIRFKLPSGEHIMQRFSKTHSVYDIYSFIELKLYLKSLSEDELSKFQTHPIDYHENYKHDFKFELISPFPRFVVPLEQDKLVQNVDQLWPNGSLLIEYLEDNDDEDDE</sequence>
<evidence type="ECO:0000259" key="5">
    <source>
        <dbReference type="PROSITE" id="PS50033"/>
    </source>
</evidence>
<name>K0KH67_WICCF</name>
<evidence type="ECO:0000256" key="4">
    <source>
        <dbReference type="SAM" id="Phobius"/>
    </source>
</evidence>
<dbReference type="eggNOG" id="KOG1363">
    <property type="taxonomic scope" value="Eukaryota"/>
</dbReference>
<dbReference type="SMART" id="SM00166">
    <property type="entry name" value="UBX"/>
    <property type="match status" value="1"/>
</dbReference>